<protein>
    <submittedName>
        <fullName evidence="1">Uncharacterized protein</fullName>
    </submittedName>
</protein>
<proteinExistence type="predicted"/>
<dbReference type="AlphaFoldDB" id="A0A285VAF4"/>
<organism evidence="1 2">
    <name type="scientific">Ornithinimicrobium cerasi</name>
    <dbReference type="NCBI Taxonomy" id="2248773"/>
    <lineage>
        <taxon>Bacteria</taxon>
        <taxon>Bacillati</taxon>
        <taxon>Actinomycetota</taxon>
        <taxon>Actinomycetes</taxon>
        <taxon>Micrococcales</taxon>
        <taxon>Ornithinimicrobiaceae</taxon>
        <taxon>Ornithinimicrobium</taxon>
    </lineage>
</organism>
<name>A0A285VAF4_9MICO</name>
<sequence length="78" mass="9044">MASMPIWGTARAGWSTYRERFADVFWFLWDDHGWDDVRDAAAELAQQIADVHGAPEETTEETVGHGPSWWWRLNDHSI</sequence>
<dbReference type="Proteomes" id="UP000219688">
    <property type="component" value="Unassembled WGS sequence"/>
</dbReference>
<keyword evidence="2" id="KW-1185">Reference proteome</keyword>
<reference evidence="2" key="1">
    <citation type="submission" date="2017-08" db="EMBL/GenBank/DDBJ databases">
        <authorList>
            <person name="Varghese N."/>
            <person name="Submissions S."/>
        </authorList>
    </citation>
    <scope>NUCLEOTIDE SEQUENCE [LARGE SCALE GENOMIC DNA]</scope>
    <source>
        <strain evidence="2">USBA17B2</strain>
    </source>
</reference>
<accession>A0A285VAF4</accession>
<evidence type="ECO:0000313" key="1">
    <source>
        <dbReference type="EMBL" id="SOC51059.1"/>
    </source>
</evidence>
<evidence type="ECO:0000313" key="2">
    <source>
        <dbReference type="Proteomes" id="UP000219688"/>
    </source>
</evidence>
<dbReference type="EMBL" id="OBQK01000001">
    <property type="protein sequence ID" value="SOC51059.1"/>
    <property type="molecule type" value="Genomic_DNA"/>
</dbReference>
<gene>
    <name evidence="1" type="ORF">SAMN05421879_1014</name>
</gene>